<proteinExistence type="predicted"/>
<organism evidence="2 3">
    <name type="scientific">Brassica cretica</name>
    <name type="common">Mustard</name>
    <dbReference type="NCBI Taxonomy" id="69181"/>
    <lineage>
        <taxon>Eukaryota</taxon>
        <taxon>Viridiplantae</taxon>
        <taxon>Streptophyta</taxon>
        <taxon>Embryophyta</taxon>
        <taxon>Tracheophyta</taxon>
        <taxon>Spermatophyta</taxon>
        <taxon>Magnoliopsida</taxon>
        <taxon>eudicotyledons</taxon>
        <taxon>Gunneridae</taxon>
        <taxon>Pentapetalae</taxon>
        <taxon>rosids</taxon>
        <taxon>malvids</taxon>
        <taxon>Brassicales</taxon>
        <taxon>Brassicaceae</taxon>
        <taxon>Brassiceae</taxon>
        <taxon>Brassica</taxon>
    </lineage>
</organism>
<evidence type="ECO:0000313" key="3">
    <source>
        <dbReference type="Proteomes" id="UP000266723"/>
    </source>
</evidence>
<feature type="compositionally biased region" description="Polar residues" evidence="1">
    <location>
        <begin position="1"/>
        <end position="13"/>
    </location>
</feature>
<evidence type="ECO:0000256" key="1">
    <source>
        <dbReference type="SAM" id="MobiDB-lite"/>
    </source>
</evidence>
<feature type="region of interest" description="Disordered" evidence="1">
    <location>
        <begin position="1"/>
        <end position="36"/>
    </location>
</feature>
<accession>A0ABQ7AGQ9</accession>
<sequence>MNNPRSVNSSASPANLDLVENQRQSSSGEFSRIEKRNGATKMSLCPEVAMTRSMTYSGPCQGSSNVKYQISVENPLTLRCRIKRSLNL</sequence>
<keyword evidence="3" id="KW-1185">Reference proteome</keyword>
<name>A0ABQ7AGQ9_BRACR</name>
<reference evidence="2 3" key="1">
    <citation type="journal article" date="2020" name="BMC Genomics">
        <title>Intraspecific diversification of the crop wild relative Brassica cretica Lam. using demographic model selection.</title>
        <authorList>
            <person name="Kioukis A."/>
            <person name="Michalopoulou V.A."/>
            <person name="Briers L."/>
            <person name="Pirintsos S."/>
            <person name="Studholme D.J."/>
            <person name="Pavlidis P."/>
            <person name="Sarris P.F."/>
        </authorList>
    </citation>
    <scope>NUCLEOTIDE SEQUENCE [LARGE SCALE GENOMIC DNA]</scope>
    <source>
        <strain evidence="3">cv. PFS-1207/04</strain>
    </source>
</reference>
<dbReference type="EMBL" id="QGKV02002055">
    <property type="protein sequence ID" value="KAF3496803.1"/>
    <property type="molecule type" value="Genomic_DNA"/>
</dbReference>
<dbReference type="Proteomes" id="UP000266723">
    <property type="component" value="Unassembled WGS sequence"/>
</dbReference>
<protein>
    <recommendedName>
        <fullName evidence="4">MSP domain-containing protein</fullName>
    </recommendedName>
</protein>
<evidence type="ECO:0000313" key="2">
    <source>
        <dbReference type="EMBL" id="KAF3496803.1"/>
    </source>
</evidence>
<comment type="caution">
    <text evidence="2">The sequence shown here is derived from an EMBL/GenBank/DDBJ whole genome shotgun (WGS) entry which is preliminary data.</text>
</comment>
<gene>
    <name evidence="2" type="ORF">DY000_02054445</name>
</gene>
<evidence type="ECO:0008006" key="4">
    <source>
        <dbReference type="Google" id="ProtNLM"/>
    </source>
</evidence>